<accession>A0A699QE68</accession>
<gene>
    <name evidence="2" type="ORF">Tci_831604</name>
</gene>
<dbReference type="EMBL" id="BKCJ010982346">
    <property type="protein sequence ID" value="GFC59634.1"/>
    <property type="molecule type" value="Genomic_DNA"/>
</dbReference>
<organism evidence="2">
    <name type="scientific">Tanacetum cinerariifolium</name>
    <name type="common">Dalmatian daisy</name>
    <name type="synonym">Chrysanthemum cinerariifolium</name>
    <dbReference type="NCBI Taxonomy" id="118510"/>
    <lineage>
        <taxon>Eukaryota</taxon>
        <taxon>Viridiplantae</taxon>
        <taxon>Streptophyta</taxon>
        <taxon>Embryophyta</taxon>
        <taxon>Tracheophyta</taxon>
        <taxon>Spermatophyta</taxon>
        <taxon>Magnoliopsida</taxon>
        <taxon>eudicotyledons</taxon>
        <taxon>Gunneridae</taxon>
        <taxon>Pentapetalae</taxon>
        <taxon>asterids</taxon>
        <taxon>campanulids</taxon>
        <taxon>Asterales</taxon>
        <taxon>Asteraceae</taxon>
        <taxon>Asteroideae</taxon>
        <taxon>Anthemideae</taxon>
        <taxon>Anthemidinae</taxon>
        <taxon>Tanacetum</taxon>
    </lineage>
</organism>
<comment type="caution">
    <text evidence="2">The sequence shown here is derived from an EMBL/GenBank/DDBJ whole genome shotgun (WGS) entry which is preliminary data.</text>
</comment>
<reference evidence="2" key="1">
    <citation type="journal article" date="2019" name="Sci. Rep.">
        <title>Draft genome of Tanacetum cinerariifolium, the natural source of mosquito coil.</title>
        <authorList>
            <person name="Yamashiro T."/>
            <person name="Shiraishi A."/>
            <person name="Satake H."/>
            <person name="Nakayama K."/>
        </authorList>
    </citation>
    <scope>NUCLEOTIDE SEQUENCE</scope>
</reference>
<evidence type="ECO:0000313" key="2">
    <source>
        <dbReference type="EMBL" id="GFC59634.1"/>
    </source>
</evidence>
<feature type="region of interest" description="Disordered" evidence="1">
    <location>
        <begin position="84"/>
        <end position="110"/>
    </location>
</feature>
<dbReference type="AlphaFoldDB" id="A0A699QE68"/>
<name>A0A699QE68_TANCI</name>
<protein>
    <submittedName>
        <fullName evidence="2">Uncharacterized protein</fullName>
    </submittedName>
</protein>
<proteinExistence type="predicted"/>
<sequence>MEAKEKGVVLDAKAEAFLADVECIAHYDDSLTITTTTSFKVSHKDAYDSDVDEAPHAAATFMANLTGSDVNLLQSGRIGSGLVTTPTTPSIPPTEKHLSKLFQPSYDEDE</sequence>
<evidence type="ECO:0000256" key="1">
    <source>
        <dbReference type="SAM" id="MobiDB-lite"/>
    </source>
</evidence>